<name>A0A1H1U8K1_9GAMM</name>
<reference evidence="4" key="1">
    <citation type="submission" date="2016-10" db="EMBL/GenBank/DDBJ databases">
        <authorList>
            <person name="Varghese N."/>
            <person name="Submissions S."/>
        </authorList>
    </citation>
    <scope>NUCLEOTIDE SEQUENCE [LARGE SCALE GENOMIC DNA]</scope>
    <source>
        <strain evidence="4">JCM 14963</strain>
    </source>
</reference>
<dbReference type="STRING" id="472181.SAMN05216271_2480"/>
<dbReference type="Proteomes" id="UP000243413">
    <property type="component" value="Chromosome I"/>
</dbReference>
<feature type="domain" description="Restriction endonuclease type IV Mrr" evidence="2">
    <location>
        <begin position="106"/>
        <end position="217"/>
    </location>
</feature>
<dbReference type="InterPro" id="IPR052906">
    <property type="entry name" value="Type_IV_Methyl-Rstrct_Enzyme"/>
</dbReference>
<evidence type="ECO:0000313" key="3">
    <source>
        <dbReference type="EMBL" id="SDS68784.1"/>
    </source>
</evidence>
<dbReference type="PANTHER" id="PTHR30015">
    <property type="entry name" value="MRR RESTRICTION SYSTEM PROTEIN"/>
    <property type="match status" value="1"/>
</dbReference>
<dbReference type="GO" id="GO:0015666">
    <property type="term" value="F:restriction endodeoxyribonuclease activity"/>
    <property type="evidence" value="ECO:0007669"/>
    <property type="project" value="TreeGrafter"/>
</dbReference>
<keyword evidence="1" id="KW-0812">Transmembrane</keyword>
<dbReference type="PANTHER" id="PTHR30015:SF7">
    <property type="entry name" value="TYPE IV METHYL-DIRECTED RESTRICTION ENZYME ECOKMRR"/>
    <property type="match status" value="1"/>
</dbReference>
<dbReference type="SUPFAM" id="SSF52980">
    <property type="entry name" value="Restriction endonuclease-like"/>
    <property type="match status" value="1"/>
</dbReference>
<protein>
    <submittedName>
        <fullName evidence="3">Restriction system protein</fullName>
    </submittedName>
</protein>
<dbReference type="InterPro" id="IPR011856">
    <property type="entry name" value="tRNA_endonuc-like_dom_sf"/>
</dbReference>
<evidence type="ECO:0000259" key="2">
    <source>
        <dbReference type="Pfam" id="PF04471"/>
    </source>
</evidence>
<dbReference type="AlphaFoldDB" id="A0A1H1U8K1"/>
<dbReference type="GO" id="GO:0009307">
    <property type="term" value="P:DNA restriction-modification system"/>
    <property type="evidence" value="ECO:0007669"/>
    <property type="project" value="InterPro"/>
</dbReference>
<dbReference type="InterPro" id="IPR007560">
    <property type="entry name" value="Restrct_endonuc_IV_Mrr"/>
</dbReference>
<proteinExistence type="predicted"/>
<feature type="transmembrane region" description="Helical" evidence="1">
    <location>
        <begin position="67"/>
        <end position="89"/>
    </location>
</feature>
<dbReference type="OrthoDB" id="5782056at2"/>
<accession>A0A1H1U8K1</accession>
<organism evidence="3 4">
    <name type="scientific">Halopseudomonas sabulinigri</name>
    <dbReference type="NCBI Taxonomy" id="472181"/>
    <lineage>
        <taxon>Bacteria</taxon>
        <taxon>Pseudomonadati</taxon>
        <taxon>Pseudomonadota</taxon>
        <taxon>Gammaproteobacteria</taxon>
        <taxon>Pseudomonadales</taxon>
        <taxon>Pseudomonadaceae</taxon>
        <taxon>Halopseudomonas</taxon>
    </lineage>
</organism>
<keyword evidence="1" id="KW-1133">Transmembrane helix</keyword>
<dbReference type="RefSeq" id="WP_092287088.1">
    <property type="nucleotide sequence ID" value="NZ_LT629763.1"/>
</dbReference>
<dbReference type="EMBL" id="LT629763">
    <property type="protein sequence ID" value="SDS68784.1"/>
    <property type="molecule type" value="Genomic_DNA"/>
</dbReference>
<sequence>MARIQRTALFSDLLILLGRLPWWINLVFALLSWLLLHPFASSALPVLGRVEAGGALTDSLFRQLARFAQYLLPLGFCTVALVALGYRVAQHRQMRSRPALAPAALLQSMQWPAFRLLLEQAFRSKGYRVLGNTLAGTDGSCDLLLQQAGERYLVHCRYWQARRLKVAPLREFFARVVSEGAAGGVVVTKGEFSAEARAFAAERQLELVDGTRLQRWVAVSRKRV</sequence>
<keyword evidence="1" id="KW-0472">Membrane</keyword>
<dbReference type="Gene3D" id="3.40.1350.10">
    <property type="match status" value="1"/>
</dbReference>
<evidence type="ECO:0000256" key="1">
    <source>
        <dbReference type="SAM" id="Phobius"/>
    </source>
</evidence>
<dbReference type="InterPro" id="IPR011335">
    <property type="entry name" value="Restrct_endonuc-II-like"/>
</dbReference>
<dbReference type="Pfam" id="PF04471">
    <property type="entry name" value="Mrr_cat"/>
    <property type="match status" value="1"/>
</dbReference>
<evidence type="ECO:0000313" key="4">
    <source>
        <dbReference type="Proteomes" id="UP000243413"/>
    </source>
</evidence>
<gene>
    <name evidence="3" type="ORF">SAMN05216271_2480</name>
</gene>
<dbReference type="GO" id="GO:0003677">
    <property type="term" value="F:DNA binding"/>
    <property type="evidence" value="ECO:0007669"/>
    <property type="project" value="InterPro"/>
</dbReference>